<comment type="subcellular location">
    <subcellularLocation>
        <location evidence="1 6">Membrane</location>
        <topology evidence="1 6">Multi-pass membrane protein</topology>
    </subcellularLocation>
</comment>
<dbReference type="PRINTS" id="PR00259">
    <property type="entry name" value="TMFOUR"/>
</dbReference>
<sequence length="288" mass="31000">MSIFRNSHRKLVTMCSKKCSKIVLIVMNILFMLLGLGLIIPGILVVVDEDVVNDKVLPALKSIEFGVSNVGDLAKGLSITLIVLGSFVLVLSFIGACGACCETKCLLIIYMVVVFILLISKIVIVILWAIFHSKIESKLKDEMKTALKKFTNDDLTTHEISTGWNHLQMNLKCCGIDAVTSTTNDYDESVWQVGLSNGSPTEVPLSCCPGVTSSSYIGGSATNALCPSAKATAPVGHYSTGCYDGVKDFAKKYSIAFICVGVFILIVEIAAIIFACKVCKNLGKNQIV</sequence>
<keyword evidence="8" id="KW-1185">Reference proteome</keyword>
<evidence type="ECO:0000256" key="4">
    <source>
        <dbReference type="ARBA" id="ARBA00022989"/>
    </source>
</evidence>
<dbReference type="Proteomes" id="UP000683360">
    <property type="component" value="Unassembled WGS sequence"/>
</dbReference>
<dbReference type="Gene3D" id="1.10.1450.10">
    <property type="entry name" value="Tetraspanin"/>
    <property type="match status" value="1"/>
</dbReference>
<keyword evidence="5 6" id="KW-0472">Membrane</keyword>
<dbReference type="SUPFAM" id="SSF48652">
    <property type="entry name" value="Tetraspanin"/>
    <property type="match status" value="1"/>
</dbReference>
<feature type="transmembrane region" description="Helical" evidence="6">
    <location>
        <begin position="77"/>
        <end position="100"/>
    </location>
</feature>
<feature type="transmembrane region" description="Helical" evidence="6">
    <location>
        <begin position="21"/>
        <end position="47"/>
    </location>
</feature>
<reference evidence="7" key="1">
    <citation type="submission" date="2021-03" db="EMBL/GenBank/DDBJ databases">
        <authorList>
            <person name="Bekaert M."/>
        </authorList>
    </citation>
    <scope>NUCLEOTIDE SEQUENCE</scope>
</reference>
<evidence type="ECO:0000256" key="2">
    <source>
        <dbReference type="ARBA" id="ARBA00006840"/>
    </source>
</evidence>
<dbReference type="Pfam" id="PF00335">
    <property type="entry name" value="Tetraspanin"/>
    <property type="match status" value="1"/>
</dbReference>
<protein>
    <recommendedName>
        <fullName evidence="6">Tetraspanin</fullName>
    </recommendedName>
</protein>
<gene>
    <name evidence="7" type="ORF">MEDL_9920</name>
</gene>
<evidence type="ECO:0000313" key="8">
    <source>
        <dbReference type="Proteomes" id="UP000683360"/>
    </source>
</evidence>
<dbReference type="GO" id="GO:0005886">
    <property type="term" value="C:plasma membrane"/>
    <property type="evidence" value="ECO:0007669"/>
    <property type="project" value="TreeGrafter"/>
</dbReference>
<dbReference type="OrthoDB" id="6133340at2759"/>
<keyword evidence="4 6" id="KW-1133">Transmembrane helix</keyword>
<keyword evidence="3 6" id="KW-0812">Transmembrane</keyword>
<dbReference type="EMBL" id="CAJPWZ010000500">
    <property type="protein sequence ID" value="CAG2194939.1"/>
    <property type="molecule type" value="Genomic_DNA"/>
</dbReference>
<dbReference type="InterPro" id="IPR008952">
    <property type="entry name" value="Tetraspanin_EC2_sf"/>
</dbReference>
<evidence type="ECO:0000313" key="7">
    <source>
        <dbReference type="EMBL" id="CAG2194939.1"/>
    </source>
</evidence>
<dbReference type="InterPro" id="IPR018499">
    <property type="entry name" value="Tetraspanin/Peripherin"/>
</dbReference>
<evidence type="ECO:0000256" key="1">
    <source>
        <dbReference type="ARBA" id="ARBA00004141"/>
    </source>
</evidence>
<comment type="similarity">
    <text evidence="2 6">Belongs to the tetraspanin (TM4SF) family.</text>
</comment>
<dbReference type="PANTHER" id="PTHR19282:SF551">
    <property type="entry name" value="RE08073P-RELATED"/>
    <property type="match status" value="1"/>
</dbReference>
<comment type="caution">
    <text evidence="7">The sequence shown here is derived from an EMBL/GenBank/DDBJ whole genome shotgun (WGS) entry which is preliminary data.</text>
</comment>
<name>A0A8S3QFH7_MYTED</name>
<evidence type="ECO:0000256" key="3">
    <source>
        <dbReference type="ARBA" id="ARBA00022692"/>
    </source>
</evidence>
<dbReference type="PANTHER" id="PTHR19282">
    <property type="entry name" value="TETRASPANIN"/>
    <property type="match status" value="1"/>
</dbReference>
<evidence type="ECO:0000256" key="5">
    <source>
        <dbReference type="ARBA" id="ARBA00023136"/>
    </source>
</evidence>
<feature type="transmembrane region" description="Helical" evidence="6">
    <location>
        <begin position="253"/>
        <end position="276"/>
    </location>
</feature>
<accession>A0A8S3QFH7</accession>
<organism evidence="7 8">
    <name type="scientific">Mytilus edulis</name>
    <name type="common">Blue mussel</name>
    <dbReference type="NCBI Taxonomy" id="6550"/>
    <lineage>
        <taxon>Eukaryota</taxon>
        <taxon>Metazoa</taxon>
        <taxon>Spiralia</taxon>
        <taxon>Lophotrochozoa</taxon>
        <taxon>Mollusca</taxon>
        <taxon>Bivalvia</taxon>
        <taxon>Autobranchia</taxon>
        <taxon>Pteriomorphia</taxon>
        <taxon>Mytilida</taxon>
        <taxon>Mytiloidea</taxon>
        <taxon>Mytilidae</taxon>
        <taxon>Mytilinae</taxon>
        <taxon>Mytilus</taxon>
    </lineage>
</organism>
<feature type="transmembrane region" description="Helical" evidence="6">
    <location>
        <begin position="107"/>
        <end position="131"/>
    </location>
</feature>
<dbReference type="PIRSF" id="PIRSF002419">
    <property type="entry name" value="Tetraspanin"/>
    <property type="match status" value="1"/>
</dbReference>
<dbReference type="InterPro" id="IPR000301">
    <property type="entry name" value="Tetraspanin_animals"/>
</dbReference>
<evidence type="ECO:0000256" key="6">
    <source>
        <dbReference type="RuleBase" id="RU361218"/>
    </source>
</evidence>
<dbReference type="AlphaFoldDB" id="A0A8S3QFH7"/>
<proteinExistence type="inferred from homology"/>